<dbReference type="Proteomes" id="UP000271624">
    <property type="component" value="Unassembled WGS sequence"/>
</dbReference>
<evidence type="ECO:0000313" key="3">
    <source>
        <dbReference type="Proteomes" id="UP000271624"/>
    </source>
</evidence>
<dbReference type="AlphaFoldDB" id="A0A433V526"/>
<evidence type="ECO:0000256" key="1">
    <source>
        <dbReference type="SAM" id="Phobius"/>
    </source>
</evidence>
<sequence length="307" mass="34821">MLGNENTGDRPWYGYISKIQLSDRAFSRSEISQLLDIKSILDNTKQSLLADYKLTDKKGYQDLTGQMPELLPQGNSSNISDIRDDKGVILSPSYWLKTRVPPTLLNKRIRETSELTVLTTVATADTNQTGPARIITLSRSTLNRNFTLGQQKTNLNLRIRTSITGENAAHIELKVPNIFADTNIHNIIITYSKATIQVYVDKLQNYYYFNLLELIPREQKIIYYGLTFTPLGFYLGFLSILAKKRLIFNRLLLLIAILLPSLLLETMLVIHSGKSFSLENLIIGALFTGVTMLMLKLRASKLFKQQV</sequence>
<keyword evidence="1" id="KW-0812">Transmembrane</keyword>
<reference evidence="2" key="2">
    <citation type="journal article" date="2019" name="Genome Biol. Evol.">
        <title>Day and night: Metabolic profiles and evolutionary relationships of six axenic non-marine cyanobacteria.</title>
        <authorList>
            <person name="Will S.E."/>
            <person name="Henke P."/>
            <person name="Boedeker C."/>
            <person name="Huang S."/>
            <person name="Brinkmann H."/>
            <person name="Rohde M."/>
            <person name="Jarek M."/>
            <person name="Friedl T."/>
            <person name="Seufert S."/>
            <person name="Schumacher M."/>
            <person name="Overmann J."/>
            <person name="Neumann-Schaal M."/>
            <person name="Petersen J."/>
        </authorList>
    </citation>
    <scope>NUCLEOTIDE SEQUENCE [LARGE SCALE GENOMIC DNA]</scope>
    <source>
        <strain evidence="2">PCC 7102</strain>
    </source>
</reference>
<keyword evidence="3" id="KW-1185">Reference proteome</keyword>
<name>A0A433V526_9CYAN</name>
<gene>
    <name evidence="2" type="ORF">DSM106972_067530</name>
</gene>
<keyword evidence="1" id="KW-0472">Membrane</keyword>
<dbReference type="EMBL" id="RSCL01000020">
    <property type="protein sequence ID" value="RUT01202.1"/>
    <property type="molecule type" value="Genomic_DNA"/>
</dbReference>
<protein>
    <submittedName>
        <fullName evidence="2">Uncharacterized protein</fullName>
    </submittedName>
</protein>
<feature type="transmembrane region" description="Helical" evidence="1">
    <location>
        <begin position="221"/>
        <end position="242"/>
    </location>
</feature>
<proteinExistence type="predicted"/>
<feature type="transmembrane region" description="Helical" evidence="1">
    <location>
        <begin position="251"/>
        <end position="270"/>
    </location>
</feature>
<keyword evidence="1" id="KW-1133">Transmembrane helix</keyword>
<accession>A0A433V526</accession>
<reference evidence="2" key="1">
    <citation type="submission" date="2018-12" db="EMBL/GenBank/DDBJ databases">
        <authorList>
            <person name="Will S."/>
            <person name="Neumann-Schaal M."/>
            <person name="Henke P."/>
        </authorList>
    </citation>
    <scope>NUCLEOTIDE SEQUENCE</scope>
    <source>
        <strain evidence="2">PCC 7102</strain>
    </source>
</reference>
<evidence type="ECO:0000313" key="2">
    <source>
        <dbReference type="EMBL" id="RUT01202.1"/>
    </source>
</evidence>
<comment type="caution">
    <text evidence="2">The sequence shown here is derived from an EMBL/GenBank/DDBJ whole genome shotgun (WGS) entry which is preliminary data.</text>
</comment>
<dbReference type="Gene3D" id="2.60.120.200">
    <property type="match status" value="1"/>
</dbReference>
<feature type="transmembrane region" description="Helical" evidence="1">
    <location>
        <begin position="276"/>
        <end position="295"/>
    </location>
</feature>
<organism evidence="2 3">
    <name type="scientific">Dulcicalothrix desertica PCC 7102</name>
    <dbReference type="NCBI Taxonomy" id="232991"/>
    <lineage>
        <taxon>Bacteria</taxon>
        <taxon>Bacillati</taxon>
        <taxon>Cyanobacteriota</taxon>
        <taxon>Cyanophyceae</taxon>
        <taxon>Nostocales</taxon>
        <taxon>Calotrichaceae</taxon>
        <taxon>Dulcicalothrix</taxon>
    </lineage>
</organism>